<evidence type="ECO:0000256" key="5">
    <source>
        <dbReference type="ARBA" id="ARBA00023136"/>
    </source>
</evidence>
<sequence length="305" mass="32466">MNVIYVAAMLIALGLLAAVLLLFASSSGPTGVAKSLSLIDESVGDRSVVRTELPASDRLVAPILNRTRRLAFALSPRDVGERLARGLDRAGNPSPWTVERVMGTKGAALLIGLLLGIVFGGLSLKGLFYAAVLGTAFFFLPDLLLYNAALRRQEETAKGLAEALDMLTVCVEAGQGFDAALVQVSRNIDGPIAGEFARVLSEIQIGKSRGEAFAALGDRIATPEVRNFTSALVQADRLGLPIGAVLREQTAAFRLERKQKAEERAQKVTIKILFPMLLCIFPALIIVIIGPGVIRMVEAFSGGNL</sequence>
<feature type="transmembrane region" description="Helical" evidence="6">
    <location>
        <begin position="6"/>
        <end position="24"/>
    </location>
</feature>
<dbReference type="Proteomes" id="UP000320085">
    <property type="component" value="Unassembled WGS sequence"/>
</dbReference>
<dbReference type="EMBL" id="VFQF01000003">
    <property type="protein sequence ID" value="TQN45246.1"/>
    <property type="molecule type" value="Genomic_DNA"/>
</dbReference>
<dbReference type="InterPro" id="IPR018076">
    <property type="entry name" value="T2SS_GspF_dom"/>
</dbReference>
<evidence type="ECO:0000256" key="4">
    <source>
        <dbReference type="ARBA" id="ARBA00022989"/>
    </source>
</evidence>
<keyword evidence="2" id="KW-1003">Cell membrane</keyword>
<evidence type="ECO:0000256" key="3">
    <source>
        <dbReference type="ARBA" id="ARBA00022692"/>
    </source>
</evidence>
<dbReference type="RefSeq" id="WP_141824494.1">
    <property type="nucleotide sequence ID" value="NZ_BAAAQC010000011.1"/>
</dbReference>
<keyword evidence="3 6" id="KW-0812">Transmembrane</keyword>
<dbReference type="OrthoDB" id="9810662at2"/>
<name>A0A543PMF5_9MICO</name>
<gene>
    <name evidence="8" type="ORF">FHX52_4482</name>
</gene>
<evidence type="ECO:0000256" key="1">
    <source>
        <dbReference type="ARBA" id="ARBA00004651"/>
    </source>
</evidence>
<dbReference type="AlphaFoldDB" id="A0A543PMF5"/>
<keyword evidence="5 6" id="KW-0472">Membrane</keyword>
<dbReference type="PANTHER" id="PTHR35007:SF2">
    <property type="entry name" value="PILUS ASSEMBLE PROTEIN"/>
    <property type="match status" value="1"/>
</dbReference>
<comment type="caution">
    <text evidence="8">The sequence shown here is derived from an EMBL/GenBank/DDBJ whole genome shotgun (WGS) entry which is preliminary data.</text>
</comment>
<reference evidence="8 9" key="1">
    <citation type="submission" date="2019-06" db="EMBL/GenBank/DDBJ databases">
        <title>Sequencing the genomes of 1000 actinobacteria strains.</title>
        <authorList>
            <person name="Klenk H.-P."/>
        </authorList>
    </citation>
    <scope>NUCLEOTIDE SEQUENCE [LARGE SCALE GENOMIC DNA]</scope>
    <source>
        <strain evidence="8 9">DSM 21776</strain>
    </source>
</reference>
<proteinExistence type="predicted"/>
<feature type="domain" description="Type II secretion system protein GspF" evidence="7">
    <location>
        <begin position="164"/>
        <end position="289"/>
    </location>
</feature>
<evidence type="ECO:0000259" key="7">
    <source>
        <dbReference type="Pfam" id="PF00482"/>
    </source>
</evidence>
<dbReference type="Pfam" id="PF00482">
    <property type="entry name" value="T2SSF"/>
    <property type="match status" value="1"/>
</dbReference>
<dbReference type="GO" id="GO:0005886">
    <property type="term" value="C:plasma membrane"/>
    <property type="evidence" value="ECO:0007669"/>
    <property type="project" value="UniProtKB-SubCell"/>
</dbReference>
<keyword evidence="4 6" id="KW-1133">Transmembrane helix</keyword>
<evidence type="ECO:0000256" key="6">
    <source>
        <dbReference type="SAM" id="Phobius"/>
    </source>
</evidence>
<evidence type="ECO:0000313" key="8">
    <source>
        <dbReference type="EMBL" id="TQN45246.1"/>
    </source>
</evidence>
<feature type="transmembrane region" description="Helical" evidence="6">
    <location>
        <begin position="272"/>
        <end position="294"/>
    </location>
</feature>
<comment type="subcellular location">
    <subcellularLocation>
        <location evidence="1">Cell membrane</location>
        <topology evidence="1">Multi-pass membrane protein</topology>
    </subcellularLocation>
</comment>
<accession>A0A543PMF5</accession>
<evidence type="ECO:0000256" key="2">
    <source>
        <dbReference type="ARBA" id="ARBA00022475"/>
    </source>
</evidence>
<protein>
    <submittedName>
        <fullName evidence="8">Tight adherence protein C</fullName>
    </submittedName>
</protein>
<evidence type="ECO:0000313" key="9">
    <source>
        <dbReference type="Proteomes" id="UP000320085"/>
    </source>
</evidence>
<feature type="transmembrane region" description="Helical" evidence="6">
    <location>
        <begin position="128"/>
        <end position="149"/>
    </location>
</feature>
<dbReference type="PANTHER" id="PTHR35007">
    <property type="entry name" value="INTEGRAL MEMBRANE PROTEIN-RELATED"/>
    <property type="match status" value="1"/>
</dbReference>
<feature type="transmembrane region" description="Helical" evidence="6">
    <location>
        <begin position="106"/>
        <end position="122"/>
    </location>
</feature>
<organism evidence="8 9">
    <name type="scientific">Humibacillus xanthopallidus</name>
    <dbReference type="NCBI Taxonomy" id="412689"/>
    <lineage>
        <taxon>Bacteria</taxon>
        <taxon>Bacillati</taxon>
        <taxon>Actinomycetota</taxon>
        <taxon>Actinomycetes</taxon>
        <taxon>Micrococcales</taxon>
        <taxon>Intrasporangiaceae</taxon>
        <taxon>Humibacillus</taxon>
    </lineage>
</organism>